<feature type="transmembrane region" description="Helical" evidence="1">
    <location>
        <begin position="34"/>
        <end position="58"/>
    </location>
</feature>
<sequence>MIKQLVGLVFTTILAGVSVSIVAAKFDPFAVDEGIRLLFFASLFAFLWGLGTMAFFVINLGTRDRWVDSFRRGLFLSLVFLLLVFFKRHDILAWYMGAISGGVFIFLEVWIYKKFKKFNANVQSEDNNY</sequence>
<keyword evidence="1" id="KW-0472">Membrane</keyword>
<proteinExistence type="predicted"/>
<feature type="transmembrane region" description="Helical" evidence="1">
    <location>
        <begin position="70"/>
        <end position="86"/>
    </location>
</feature>
<organism evidence="2 3">
    <name type="scientific">Candidatus Yanofskybacteria bacterium RIFCSPHIGHO2_02_FULL_41_11</name>
    <dbReference type="NCBI Taxonomy" id="1802675"/>
    <lineage>
        <taxon>Bacteria</taxon>
        <taxon>Candidatus Yanofskyibacteriota</taxon>
    </lineage>
</organism>
<reference evidence="2 3" key="1">
    <citation type="journal article" date="2016" name="Nat. Commun.">
        <title>Thousands of microbial genomes shed light on interconnected biogeochemical processes in an aquifer system.</title>
        <authorList>
            <person name="Anantharaman K."/>
            <person name="Brown C.T."/>
            <person name="Hug L.A."/>
            <person name="Sharon I."/>
            <person name="Castelle C.J."/>
            <person name="Probst A.J."/>
            <person name="Thomas B.C."/>
            <person name="Singh A."/>
            <person name="Wilkins M.J."/>
            <person name="Karaoz U."/>
            <person name="Brodie E.L."/>
            <person name="Williams K.H."/>
            <person name="Hubbard S.S."/>
            <person name="Banfield J.F."/>
        </authorList>
    </citation>
    <scope>NUCLEOTIDE SEQUENCE [LARGE SCALE GENOMIC DNA]</scope>
</reference>
<accession>A0A1F8FCH1</accession>
<dbReference type="EMBL" id="MGJP01000021">
    <property type="protein sequence ID" value="OGN09956.1"/>
    <property type="molecule type" value="Genomic_DNA"/>
</dbReference>
<protein>
    <submittedName>
        <fullName evidence="2">Uncharacterized protein</fullName>
    </submittedName>
</protein>
<evidence type="ECO:0000313" key="3">
    <source>
        <dbReference type="Proteomes" id="UP000177167"/>
    </source>
</evidence>
<evidence type="ECO:0000313" key="2">
    <source>
        <dbReference type="EMBL" id="OGN09956.1"/>
    </source>
</evidence>
<feature type="transmembrane region" description="Helical" evidence="1">
    <location>
        <begin position="92"/>
        <end position="112"/>
    </location>
</feature>
<name>A0A1F8FCH1_9BACT</name>
<keyword evidence="1" id="KW-0812">Transmembrane</keyword>
<comment type="caution">
    <text evidence="2">The sequence shown here is derived from an EMBL/GenBank/DDBJ whole genome shotgun (WGS) entry which is preliminary data.</text>
</comment>
<evidence type="ECO:0000256" key="1">
    <source>
        <dbReference type="SAM" id="Phobius"/>
    </source>
</evidence>
<dbReference type="Proteomes" id="UP000177167">
    <property type="component" value="Unassembled WGS sequence"/>
</dbReference>
<keyword evidence="1" id="KW-1133">Transmembrane helix</keyword>
<gene>
    <name evidence="2" type="ORF">A3J46_04470</name>
</gene>
<dbReference type="AlphaFoldDB" id="A0A1F8FCH1"/>